<proteinExistence type="predicted"/>
<dbReference type="Proteomes" id="UP000244855">
    <property type="component" value="Unassembled WGS sequence"/>
</dbReference>
<sequence>MVSLSFFSPRRPPSKQRTSNVEYVPNDPCPRLDFWISGSRDDLVERILPYLTRSYREEQYITTIIEQNPWMAELVHSESENEKEQQDEDVEPDPKDFAKCKSNFEKFPQPMVDSLVSISRSWFRILFRYTFRARYANDTDHESTHLDIEDLYGKEFNGRIDEKSLLRRSTLYKEYKDIYKETKNRPAWIDFCARIKSFCRIIKLETSSTKLEGIYEDLQRNLPQILLGRMEEMKRMATSLQDELEIHRLDESLKACRELMEKLLPDDGKGKGAYRPRGQEYGRRWREFFAKEWQRCKKERPKDHPLLDLVDQDECFQVGQNLYGTLSERIHNHQEYRNQELGEVLLKMIFSILPQDWEEVRRWDLPTEKKRWGVA</sequence>
<name>A0A2V1E6S3_9PLEO</name>
<accession>A0A2V1E6S3</accession>
<evidence type="ECO:0000313" key="2">
    <source>
        <dbReference type="EMBL" id="PVI05789.1"/>
    </source>
</evidence>
<dbReference type="EMBL" id="KZ805312">
    <property type="protein sequence ID" value="PVI05789.1"/>
    <property type="molecule type" value="Genomic_DNA"/>
</dbReference>
<dbReference type="OrthoDB" id="3766353at2759"/>
<keyword evidence="3" id="KW-1185">Reference proteome</keyword>
<gene>
    <name evidence="2" type="ORF">DM02DRAFT_623852</name>
</gene>
<feature type="region of interest" description="Disordered" evidence="1">
    <location>
        <begin position="76"/>
        <end position="95"/>
    </location>
</feature>
<protein>
    <submittedName>
        <fullName evidence="2">Uncharacterized protein</fullName>
    </submittedName>
</protein>
<dbReference type="AlphaFoldDB" id="A0A2V1E6S3"/>
<reference evidence="2 3" key="1">
    <citation type="journal article" date="2018" name="Sci. Rep.">
        <title>Comparative genomics provides insights into the lifestyle and reveals functional heterogeneity of dark septate endophytic fungi.</title>
        <authorList>
            <person name="Knapp D.G."/>
            <person name="Nemeth J.B."/>
            <person name="Barry K."/>
            <person name="Hainaut M."/>
            <person name="Henrissat B."/>
            <person name="Johnson J."/>
            <person name="Kuo A."/>
            <person name="Lim J.H.P."/>
            <person name="Lipzen A."/>
            <person name="Nolan M."/>
            <person name="Ohm R.A."/>
            <person name="Tamas L."/>
            <person name="Grigoriev I.V."/>
            <person name="Spatafora J.W."/>
            <person name="Nagy L.G."/>
            <person name="Kovacs G.M."/>
        </authorList>
    </citation>
    <scope>NUCLEOTIDE SEQUENCE [LARGE SCALE GENOMIC DNA]</scope>
    <source>
        <strain evidence="2 3">DSE2036</strain>
    </source>
</reference>
<evidence type="ECO:0000313" key="3">
    <source>
        <dbReference type="Proteomes" id="UP000244855"/>
    </source>
</evidence>
<organism evidence="2 3">
    <name type="scientific">Periconia macrospinosa</name>
    <dbReference type="NCBI Taxonomy" id="97972"/>
    <lineage>
        <taxon>Eukaryota</taxon>
        <taxon>Fungi</taxon>
        <taxon>Dikarya</taxon>
        <taxon>Ascomycota</taxon>
        <taxon>Pezizomycotina</taxon>
        <taxon>Dothideomycetes</taxon>
        <taxon>Pleosporomycetidae</taxon>
        <taxon>Pleosporales</taxon>
        <taxon>Massarineae</taxon>
        <taxon>Periconiaceae</taxon>
        <taxon>Periconia</taxon>
    </lineage>
</organism>
<feature type="region of interest" description="Disordered" evidence="1">
    <location>
        <begin position="1"/>
        <end position="20"/>
    </location>
</feature>
<evidence type="ECO:0000256" key="1">
    <source>
        <dbReference type="SAM" id="MobiDB-lite"/>
    </source>
</evidence>